<protein>
    <submittedName>
        <fullName evidence="2">Helix-turn-helix transcriptional regulator</fullName>
    </submittedName>
</protein>
<dbReference type="PROSITE" id="PS50943">
    <property type="entry name" value="HTH_CROC1"/>
    <property type="match status" value="1"/>
</dbReference>
<dbReference type="InterPro" id="IPR010982">
    <property type="entry name" value="Lambda_DNA-bd_dom_sf"/>
</dbReference>
<evidence type="ECO:0000313" key="2">
    <source>
        <dbReference type="EMBL" id="MDN5071570.1"/>
    </source>
</evidence>
<dbReference type="CDD" id="cd00093">
    <property type="entry name" value="HTH_XRE"/>
    <property type="match status" value="1"/>
</dbReference>
<dbReference type="InterPro" id="IPR001387">
    <property type="entry name" value="Cro/C1-type_HTH"/>
</dbReference>
<comment type="caution">
    <text evidence="2">The sequence shown here is derived from an EMBL/GenBank/DDBJ whole genome shotgun (WGS) entry which is preliminary data.</text>
</comment>
<feature type="domain" description="HTH cro/C1-type" evidence="1">
    <location>
        <begin position="3"/>
        <end position="57"/>
    </location>
</feature>
<proteinExistence type="predicted"/>
<dbReference type="Pfam" id="PF01381">
    <property type="entry name" value="HTH_3"/>
    <property type="match status" value="1"/>
</dbReference>
<sequence length="119" mass="13807">MYLKKFRENLNLTQKELANLLGIAQNAIARYENDKVKPTSTVILKYVDKLNANPNFLFLGEKPYLLNNLPKFGDSVNNSLCFNNDIYKTLNVISTMLIDNKNIEQEFLLYLKVFVKENI</sequence>
<dbReference type="SUPFAM" id="SSF47413">
    <property type="entry name" value="lambda repressor-like DNA-binding domains"/>
    <property type="match status" value="1"/>
</dbReference>
<reference evidence="2" key="2">
    <citation type="journal article" date="2023" name="Microorganisms">
        <title>Genomic Characterization of Arcobacter butzleri Strains Isolated from Various Sources in Lithuania.</title>
        <authorList>
            <person name="Uljanovas D."/>
            <person name="Golz G."/>
            <person name="Fleischmann S."/>
            <person name="Kudirkiene E."/>
            <person name="Kasetiene N."/>
            <person name="Grineviciene A."/>
            <person name="Tamuleviciene E."/>
            <person name="Aksomaitiene J."/>
            <person name="Alter T."/>
            <person name="Malakauskas M."/>
        </authorList>
    </citation>
    <scope>NUCLEOTIDE SEQUENCE</scope>
    <source>
        <strain evidence="2">RCM69</strain>
    </source>
</reference>
<dbReference type="SMART" id="SM00530">
    <property type="entry name" value="HTH_XRE"/>
    <property type="match status" value="1"/>
</dbReference>
<name>A0AAW7Q0Y2_9BACT</name>
<gene>
    <name evidence="2" type="ORF">O8C76_11100</name>
</gene>
<reference evidence="2" key="1">
    <citation type="submission" date="2022-12" db="EMBL/GenBank/DDBJ databases">
        <authorList>
            <person name="Uljanovas D."/>
        </authorList>
    </citation>
    <scope>NUCLEOTIDE SEQUENCE</scope>
    <source>
        <strain evidence="2">RCM69</strain>
    </source>
</reference>
<dbReference type="EMBL" id="JAPZCX010000023">
    <property type="protein sequence ID" value="MDN5071570.1"/>
    <property type="molecule type" value="Genomic_DNA"/>
</dbReference>
<dbReference type="RefSeq" id="WP_301372647.1">
    <property type="nucleotide sequence ID" value="NZ_JAPZCX010000023.1"/>
</dbReference>
<organism evidence="2 3">
    <name type="scientific">Aliarcobacter butzleri</name>
    <dbReference type="NCBI Taxonomy" id="28197"/>
    <lineage>
        <taxon>Bacteria</taxon>
        <taxon>Pseudomonadati</taxon>
        <taxon>Campylobacterota</taxon>
        <taxon>Epsilonproteobacteria</taxon>
        <taxon>Campylobacterales</taxon>
        <taxon>Arcobacteraceae</taxon>
        <taxon>Aliarcobacter</taxon>
    </lineage>
</organism>
<evidence type="ECO:0000259" key="1">
    <source>
        <dbReference type="PROSITE" id="PS50943"/>
    </source>
</evidence>
<dbReference type="Proteomes" id="UP001170288">
    <property type="component" value="Unassembled WGS sequence"/>
</dbReference>
<dbReference type="AlphaFoldDB" id="A0AAW7Q0Y2"/>
<dbReference type="GO" id="GO:0003677">
    <property type="term" value="F:DNA binding"/>
    <property type="evidence" value="ECO:0007669"/>
    <property type="project" value="InterPro"/>
</dbReference>
<evidence type="ECO:0000313" key="3">
    <source>
        <dbReference type="Proteomes" id="UP001170288"/>
    </source>
</evidence>
<dbReference type="Gene3D" id="1.10.260.40">
    <property type="entry name" value="lambda repressor-like DNA-binding domains"/>
    <property type="match status" value="1"/>
</dbReference>
<accession>A0AAW7Q0Y2</accession>